<feature type="region of interest" description="Disordered" evidence="1">
    <location>
        <begin position="54"/>
        <end position="95"/>
    </location>
</feature>
<dbReference type="AlphaFoldDB" id="A0A068SCM0"/>
<sequence>MSTHHLIVTRPRTRKRLVICNDGTSYIKREDTDYESFRRANREAKLLLKAAKNIKKNEKDASKTISMESKPIDSTKMDAEPKQQQQQQHPERPVK</sequence>
<accession>A0A068SCM0</accession>
<evidence type="ECO:0000256" key="1">
    <source>
        <dbReference type="SAM" id="MobiDB-lite"/>
    </source>
</evidence>
<reference evidence="2" key="1">
    <citation type="submission" date="2013-08" db="EMBL/GenBank/DDBJ databases">
        <title>Gene expansion shapes genome architecture in the human pathogen Lichtheimia corymbifera: an evolutionary genomics analysis in the ancient terrestrial Mucorales (Mucoromycotina).</title>
        <authorList>
            <person name="Schwartze V.U."/>
            <person name="Winter S."/>
            <person name="Shelest E."/>
            <person name="Marcet-Houben M."/>
            <person name="Horn F."/>
            <person name="Wehner S."/>
            <person name="Hoffmann K."/>
            <person name="Riege K."/>
            <person name="Sammeth M."/>
            <person name="Nowrousian M."/>
            <person name="Valiante V."/>
            <person name="Linde J."/>
            <person name="Jacobsen I.D."/>
            <person name="Marz M."/>
            <person name="Brakhage A.A."/>
            <person name="Gabaldon T."/>
            <person name="Bocker S."/>
            <person name="Voigt K."/>
        </authorList>
    </citation>
    <scope>NUCLEOTIDE SEQUENCE [LARGE SCALE GENOMIC DNA]</scope>
    <source>
        <strain evidence="2">FSU 9682</strain>
    </source>
</reference>
<dbReference type="EMBL" id="CBTN010000072">
    <property type="protein sequence ID" value="CDH59567.1"/>
    <property type="molecule type" value="Genomic_DNA"/>
</dbReference>
<evidence type="ECO:0000313" key="2">
    <source>
        <dbReference type="EMBL" id="CDH59567.1"/>
    </source>
</evidence>
<dbReference type="Proteomes" id="UP000027586">
    <property type="component" value="Unassembled WGS sequence"/>
</dbReference>
<gene>
    <name evidence="2" type="ORF">LCOR_10376.1</name>
</gene>
<keyword evidence="3" id="KW-1185">Reference proteome</keyword>
<protein>
    <submittedName>
        <fullName evidence="2">Uncharacterized protein</fullName>
    </submittedName>
</protein>
<proteinExistence type="predicted"/>
<comment type="caution">
    <text evidence="2">The sequence shown here is derived from an EMBL/GenBank/DDBJ whole genome shotgun (WGS) entry which is preliminary data.</text>
</comment>
<name>A0A068SCM0_9FUNG</name>
<evidence type="ECO:0000313" key="3">
    <source>
        <dbReference type="Proteomes" id="UP000027586"/>
    </source>
</evidence>
<dbReference type="VEuPathDB" id="FungiDB:LCOR_10376.1"/>
<feature type="compositionally biased region" description="Basic and acidic residues" evidence="1">
    <location>
        <begin position="70"/>
        <end position="81"/>
    </location>
</feature>
<organism evidence="2 3">
    <name type="scientific">Lichtheimia corymbifera JMRC:FSU:9682</name>
    <dbReference type="NCBI Taxonomy" id="1263082"/>
    <lineage>
        <taxon>Eukaryota</taxon>
        <taxon>Fungi</taxon>
        <taxon>Fungi incertae sedis</taxon>
        <taxon>Mucoromycota</taxon>
        <taxon>Mucoromycotina</taxon>
        <taxon>Mucoromycetes</taxon>
        <taxon>Mucorales</taxon>
        <taxon>Lichtheimiaceae</taxon>
        <taxon>Lichtheimia</taxon>
    </lineage>
</organism>